<evidence type="ECO:0000313" key="1">
    <source>
        <dbReference type="EMBL" id="GLI57362.1"/>
    </source>
</evidence>
<dbReference type="Proteomes" id="UP001144471">
    <property type="component" value="Unassembled WGS sequence"/>
</dbReference>
<organism evidence="1 2">
    <name type="scientific">Propionigenium maris DSM 9537</name>
    <dbReference type="NCBI Taxonomy" id="1123000"/>
    <lineage>
        <taxon>Bacteria</taxon>
        <taxon>Fusobacteriati</taxon>
        <taxon>Fusobacteriota</taxon>
        <taxon>Fusobacteriia</taxon>
        <taxon>Fusobacteriales</taxon>
        <taxon>Fusobacteriaceae</taxon>
        <taxon>Propionigenium</taxon>
    </lineage>
</organism>
<dbReference type="InterPro" id="IPR019289">
    <property type="entry name" value="Phage_tail_E/E"/>
</dbReference>
<dbReference type="EMBL" id="BSDY01000016">
    <property type="protein sequence ID" value="GLI57362.1"/>
    <property type="molecule type" value="Genomic_DNA"/>
</dbReference>
<dbReference type="RefSeq" id="WP_281836935.1">
    <property type="nucleotide sequence ID" value="NZ_BSDY01000016.1"/>
</dbReference>
<keyword evidence="2" id="KW-1185">Reference proteome</keyword>
<comment type="caution">
    <text evidence="1">The sequence shown here is derived from an EMBL/GenBank/DDBJ whole genome shotgun (WGS) entry which is preliminary data.</text>
</comment>
<evidence type="ECO:0008006" key="3">
    <source>
        <dbReference type="Google" id="ProtNLM"/>
    </source>
</evidence>
<reference evidence="1" key="1">
    <citation type="submission" date="2022-12" db="EMBL/GenBank/DDBJ databases">
        <title>Reference genome sequencing for broad-spectrum identification of bacterial and archaeal isolates by mass spectrometry.</title>
        <authorList>
            <person name="Sekiguchi Y."/>
            <person name="Tourlousse D.M."/>
        </authorList>
    </citation>
    <scope>NUCLEOTIDE SEQUENCE</scope>
    <source>
        <strain evidence="1">10succ1</strain>
    </source>
</reference>
<protein>
    <recommendedName>
        <fullName evidence="3">Phage tail assembly chaperone protein, E, or 41 or 14</fullName>
    </recommendedName>
</protein>
<gene>
    <name evidence="1" type="ORF">PM10SUCC1_28760</name>
</gene>
<dbReference type="AlphaFoldDB" id="A0A9W6LP98"/>
<evidence type="ECO:0000313" key="2">
    <source>
        <dbReference type="Proteomes" id="UP001144471"/>
    </source>
</evidence>
<dbReference type="Pfam" id="PF10109">
    <property type="entry name" value="Phage_TAC_7"/>
    <property type="match status" value="1"/>
</dbReference>
<accession>A0A9W6LP98</accession>
<sequence length="112" mass="12435">MGEQNKNEAKNSEIKIENGTISIKLSKKMKFNDVEIEKVDLDLNSLTGGDICEAETNFRERFFQPIPDANYSQAYQAAVAAKASGLPYEFILELNPKDFSRVTGAIKGFLLG</sequence>
<proteinExistence type="predicted"/>
<name>A0A9W6LP98_9FUSO</name>